<dbReference type="EMBL" id="WTYA01000005">
    <property type="protein sequence ID" value="MXP28739.1"/>
    <property type="molecule type" value="Genomic_DNA"/>
</dbReference>
<proteinExistence type="predicted"/>
<evidence type="ECO:0000259" key="1">
    <source>
        <dbReference type="Pfam" id="PF22688"/>
    </source>
</evidence>
<dbReference type="InterPro" id="IPR027417">
    <property type="entry name" value="P-loop_NTPase"/>
</dbReference>
<evidence type="ECO:0000313" key="3">
    <source>
        <dbReference type="Proteomes" id="UP000439780"/>
    </source>
</evidence>
<dbReference type="Pfam" id="PF22688">
    <property type="entry name" value="Hda_lid"/>
    <property type="match status" value="1"/>
</dbReference>
<name>A0A845AH26_9SPHN</name>
<comment type="caution">
    <text evidence="2">The sequence shown here is derived from an EMBL/GenBank/DDBJ whole genome shotgun (WGS) entry which is preliminary data.</text>
</comment>
<reference evidence="2 3" key="1">
    <citation type="submission" date="2019-12" db="EMBL/GenBank/DDBJ databases">
        <title>Genomic-based taxomic classification of the family Erythrobacteraceae.</title>
        <authorList>
            <person name="Xu L."/>
        </authorList>
    </citation>
    <scope>NUCLEOTIDE SEQUENCE [LARGE SCALE GENOMIC DNA]</scope>
    <source>
        <strain evidence="2 3">KEMB 9005-328</strain>
    </source>
</reference>
<sequence>MAQYALPLDTRDATASTRIVVGAANASVIEALADPSHWPFHVAVLVGPPRSGKTLLARHFAATACGEAIDDAHDVEETTLFHRWNRAQDDGSPLLLCAREGWRITLPDLASRLGGSLQLGIGAPDDAMVRDLIEAHAEQRHLALSDAASAYLVPRIERSFAAIEAVVAAIDRISLERQLPATMSIWRDALESVQGPEQASLL</sequence>
<dbReference type="OrthoDB" id="7390113at2"/>
<dbReference type="Proteomes" id="UP000439780">
    <property type="component" value="Unassembled WGS sequence"/>
</dbReference>
<organism evidence="2 3">
    <name type="scientific">Qipengyuania algicida</name>
    <dbReference type="NCBI Taxonomy" id="1836209"/>
    <lineage>
        <taxon>Bacteria</taxon>
        <taxon>Pseudomonadati</taxon>
        <taxon>Pseudomonadota</taxon>
        <taxon>Alphaproteobacteria</taxon>
        <taxon>Sphingomonadales</taxon>
        <taxon>Erythrobacteraceae</taxon>
        <taxon>Qipengyuania</taxon>
    </lineage>
</organism>
<dbReference type="RefSeq" id="WP_160753029.1">
    <property type="nucleotide sequence ID" value="NZ_WTYA01000005.1"/>
</dbReference>
<protein>
    <submittedName>
        <fullName evidence="2">ATPase</fullName>
    </submittedName>
</protein>
<keyword evidence="3" id="KW-1185">Reference proteome</keyword>
<dbReference type="InterPro" id="IPR055199">
    <property type="entry name" value="Hda_lid"/>
</dbReference>
<evidence type="ECO:0000313" key="2">
    <source>
        <dbReference type="EMBL" id="MXP28739.1"/>
    </source>
</evidence>
<dbReference type="AlphaFoldDB" id="A0A845AH26"/>
<dbReference type="SUPFAM" id="SSF52540">
    <property type="entry name" value="P-loop containing nucleoside triphosphate hydrolases"/>
    <property type="match status" value="1"/>
</dbReference>
<gene>
    <name evidence="2" type="ORF">GRI58_07885</name>
</gene>
<feature type="domain" description="Hda lid" evidence="1">
    <location>
        <begin position="129"/>
        <end position="182"/>
    </location>
</feature>
<accession>A0A845AH26</accession>
<dbReference type="Gene3D" id="1.10.8.60">
    <property type="match status" value="1"/>
</dbReference>